<accession>A0A1B3XUA9</accession>
<organism evidence="1 2">
    <name type="scientific">Peribacillus muralis</name>
    <dbReference type="NCBI Taxonomy" id="264697"/>
    <lineage>
        <taxon>Bacteria</taxon>
        <taxon>Bacillati</taxon>
        <taxon>Bacillota</taxon>
        <taxon>Bacilli</taxon>
        <taxon>Bacillales</taxon>
        <taxon>Bacillaceae</taxon>
        <taxon>Peribacillus</taxon>
    </lineage>
</organism>
<keyword evidence="2" id="KW-1185">Reference proteome</keyword>
<dbReference type="AlphaFoldDB" id="A0A1B3XUA9"/>
<reference evidence="1 2" key="1">
    <citation type="submission" date="2016-08" db="EMBL/GenBank/DDBJ databases">
        <title>Complete genome sequence of Bacillus muralis G25-68, a strain with toxicity to nematodes.</title>
        <authorList>
            <person name="Zheng Z."/>
        </authorList>
    </citation>
    <scope>NUCLEOTIDE SEQUENCE [LARGE SCALE GENOMIC DNA]</scope>
    <source>
        <strain evidence="1 2">G25-68</strain>
    </source>
</reference>
<sequence length="62" mass="7134">MSGVTKKVLTSHFREMEEEGVTYPQVPFSMNEYGKKLQTEGCFPYCPKAANRHQKEGMNFDT</sequence>
<dbReference type="Proteomes" id="UP000077926">
    <property type="component" value="Chromosome"/>
</dbReference>
<gene>
    <name evidence="1" type="ORF">ABE28_020560</name>
</gene>
<proteinExistence type="predicted"/>
<protein>
    <submittedName>
        <fullName evidence="1">Uncharacterized protein</fullName>
    </submittedName>
</protein>
<name>A0A1B3XUA9_9BACI</name>
<dbReference type="KEGG" id="bmur:ABE28_020560"/>
<evidence type="ECO:0000313" key="2">
    <source>
        <dbReference type="Proteomes" id="UP000077926"/>
    </source>
</evidence>
<dbReference type="EMBL" id="CP017080">
    <property type="protein sequence ID" value="AOH56768.1"/>
    <property type="molecule type" value="Genomic_DNA"/>
</dbReference>
<evidence type="ECO:0000313" key="1">
    <source>
        <dbReference type="EMBL" id="AOH56768.1"/>
    </source>
</evidence>